<dbReference type="AlphaFoldDB" id="A0A8H6Z1M2"/>
<protein>
    <submittedName>
        <fullName evidence="3">Oxidoreductase</fullName>
    </submittedName>
</protein>
<dbReference type="Proteomes" id="UP000623467">
    <property type="component" value="Unassembled WGS sequence"/>
</dbReference>
<accession>A0A8H6Z1M2</accession>
<dbReference type="GO" id="GO:0016491">
    <property type="term" value="F:oxidoreductase activity"/>
    <property type="evidence" value="ECO:0007669"/>
    <property type="project" value="UniProtKB-KW"/>
</dbReference>
<comment type="caution">
    <text evidence="3">The sequence shown here is derived from an EMBL/GenBank/DDBJ whole genome shotgun (WGS) entry which is preliminary data.</text>
</comment>
<comment type="similarity">
    <text evidence="1">Belongs to the short-chain dehydrogenases/reductases (SDR) family.</text>
</comment>
<evidence type="ECO:0000313" key="3">
    <source>
        <dbReference type="EMBL" id="KAF7370968.1"/>
    </source>
</evidence>
<dbReference type="InterPro" id="IPR036291">
    <property type="entry name" value="NAD(P)-bd_dom_sf"/>
</dbReference>
<dbReference type="Gene3D" id="3.40.50.720">
    <property type="entry name" value="NAD(P)-binding Rossmann-like Domain"/>
    <property type="match status" value="1"/>
</dbReference>
<evidence type="ECO:0000313" key="4">
    <source>
        <dbReference type="Proteomes" id="UP000623467"/>
    </source>
</evidence>
<gene>
    <name evidence="3" type="ORF">MSAN_00730900</name>
</gene>
<proteinExistence type="inferred from homology"/>
<evidence type="ECO:0000256" key="2">
    <source>
        <dbReference type="ARBA" id="ARBA00023002"/>
    </source>
</evidence>
<organism evidence="3 4">
    <name type="scientific">Mycena sanguinolenta</name>
    <dbReference type="NCBI Taxonomy" id="230812"/>
    <lineage>
        <taxon>Eukaryota</taxon>
        <taxon>Fungi</taxon>
        <taxon>Dikarya</taxon>
        <taxon>Basidiomycota</taxon>
        <taxon>Agaricomycotina</taxon>
        <taxon>Agaricomycetes</taxon>
        <taxon>Agaricomycetidae</taxon>
        <taxon>Agaricales</taxon>
        <taxon>Marasmiineae</taxon>
        <taxon>Mycenaceae</taxon>
        <taxon>Mycena</taxon>
    </lineage>
</organism>
<reference evidence="3" key="1">
    <citation type="submission" date="2020-05" db="EMBL/GenBank/DDBJ databases">
        <title>Mycena genomes resolve the evolution of fungal bioluminescence.</title>
        <authorList>
            <person name="Tsai I.J."/>
        </authorList>
    </citation>
    <scope>NUCLEOTIDE SEQUENCE</scope>
    <source>
        <strain evidence="3">160909Yilan</strain>
    </source>
</reference>
<dbReference type="PANTHER" id="PTHR24320">
    <property type="entry name" value="RETINOL DEHYDROGENASE"/>
    <property type="match status" value="1"/>
</dbReference>
<keyword evidence="4" id="KW-1185">Reference proteome</keyword>
<name>A0A8H6Z1M2_9AGAR</name>
<sequence>MKLAPPRSRPPFPPPTSHFSNATWGLSAASRRSRGKSHLRRTGWIFFMCNAGIWTLPPALTDDGYELLFGTNHLAHALFIKLLLPTLLRTPDARVVLMTSMAFQNARGIPLDRMRDAQRGFIESNMRYPHSKLANLIYASELARRYPELTAVSVHPGVVTTDMVVKAPWFERMIIKVIQMMGETTNAPAEGAHTQLWAATVEKGKLVAGGYYVPGGVLGAHTKQSSDEKLAGELWSWTEKELEGYSA</sequence>
<dbReference type="EMBL" id="JACAZH010000004">
    <property type="protein sequence ID" value="KAF7370968.1"/>
    <property type="molecule type" value="Genomic_DNA"/>
</dbReference>
<evidence type="ECO:0000256" key="1">
    <source>
        <dbReference type="ARBA" id="ARBA00006484"/>
    </source>
</evidence>
<keyword evidence="2" id="KW-0560">Oxidoreductase</keyword>
<dbReference type="SUPFAM" id="SSF51735">
    <property type="entry name" value="NAD(P)-binding Rossmann-fold domains"/>
    <property type="match status" value="1"/>
</dbReference>
<dbReference type="PANTHER" id="PTHR24320:SF154">
    <property type="entry name" value="OXIDOREDUCTASE, SHORT-CHAIN DEHYDROGENASE_REDUCTASE FAMILY (AFU_ORTHOLOGUE AFUA_2G04560)"/>
    <property type="match status" value="1"/>
</dbReference>
<dbReference type="OrthoDB" id="191139at2759"/>